<protein>
    <recommendedName>
        <fullName evidence="2">Proteasome adapter and scaffold protein ECM29 HEAT-repeat domain-containing protein</fullName>
    </recommendedName>
</protein>
<dbReference type="AlphaFoldDB" id="A0A3P8C6R0"/>
<dbReference type="PANTHER" id="PTHR23346:SF19">
    <property type="entry name" value="PROTEASOME ADAPTER AND SCAFFOLD PROTEIN ECM29"/>
    <property type="match status" value="1"/>
</dbReference>
<dbReference type="EMBL" id="UZAH01031118">
    <property type="protein sequence ID" value="VDP13955.1"/>
    <property type="molecule type" value="Genomic_DNA"/>
</dbReference>
<name>A0A3P8C6R0_HELPZ</name>
<dbReference type="InterPro" id="IPR016024">
    <property type="entry name" value="ARM-type_fold"/>
</dbReference>
<dbReference type="GO" id="GO:0005737">
    <property type="term" value="C:cytoplasm"/>
    <property type="evidence" value="ECO:0007669"/>
    <property type="project" value="TreeGrafter"/>
</dbReference>
<dbReference type="Pfam" id="PF24492">
    <property type="entry name" value="HEAT_ECM29"/>
    <property type="match status" value="1"/>
</dbReference>
<dbReference type="OrthoDB" id="16066at2759"/>
<dbReference type="InterPro" id="IPR055443">
    <property type="entry name" value="HEAT_ECM29"/>
</dbReference>
<evidence type="ECO:0000256" key="1">
    <source>
        <dbReference type="ARBA" id="ARBA00022737"/>
    </source>
</evidence>
<organism evidence="3">
    <name type="scientific">Heligmosomoides polygyrus</name>
    <name type="common">Parasitic roundworm</name>
    <dbReference type="NCBI Taxonomy" id="6339"/>
    <lineage>
        <taxon>Eukaryota</taxon>
        <taxon>Metazoa</taxon>
        <taxon>Ecdysozoa</taxon>
        <taxon>Nematoda</taxon>
        <taxon>Chromadorea</taxon>
        <taxon>Rhabditida</taxon>
        <taxon>Rhabditina</taxon>
        <taxon>Rhabditomorpha</taxon>
        <taxon>Strongyloidea</taxon>
        <taxon>Heligmosomidae</taxon>
        <taxon>Heligmosomoides</taxon>
    </lineage>
</organism>
<dbReference type="GO" id="GO:0005634">
    <property type="term" value="C:nucleus"/>
    <property type="evidence" value="ECO:0007669"/>
    <property type="project" value="TreeGrafter"/>
</dbReference>
<keyword evidence="1" id="KW-0677">Repeat</keyword>
<reference evidence="3" key="1">
    <citation type="submission" date="2018-11" db="EMBL/GenBank/DDBJ databases">
        <authorList>
            <consortium name="Pathogen Informatics"/>
        </authorList>
    </citation>
    <scope>NUCLEOTIDE SEQUENCE [LARGE SCALE GENOMIC DNA]</scope>
</reference>
<dbReference type="PANTHER" id="PTHR23346">
    <property type="entry name" value="TRANSLATIONAL ACTIVATOR GCN1-RELATED"/>
    <property type="match status" value="1"/>
</dbReference>
<dbReference type="SUPFAM" id="SSF48371">
    <property type="entry name" value="ARM repeat"/>
    <property type="match status" value="1"/>
</dbReference>
<evidence type="ECO:0000313" key="3">
    <source>
        <dbReference type="EMBL" id="VDP13955.1"/>
    </source>
</evidence>
<feature type="domain" description="Proteasome adapter and scaffold protein ECM29 HEAT-repeat" evidence="2">
    <location>
        <begin position="109"/>
        <end position="266"/>
    </location>
</feature>
<evidence type="ECO:0000259" key="2">
    <source>
        <dbReference type="Pfam" id="PF24492"/>
    </source>
</evidence>
<proteinExistence type="predicted"/>
<gene>
    <name evidence="3" type="ORF">HPBE_LOCUS19077</name>
</gene>
<dbReference type="Gene3D" id="1.25.10.10">
    <property type="entry name" value="Leucine-rich Repeat Variant"/>
    <property type="match status" value="2"/>
</dbReference>
<accession>A0A3P8C6R0</accession>
<sequence length="489" mass="53640">MSDLVQGNDTRYIHSITPDLILKVFRVRDDVKVGTFESEGVSTAGSVVTLGKLAVRLSSETSKGNDPSVFLSSLLPILVQHGIHSETKINKKFSISLLLEVSKTSGSQLRPHLAELISSLIDSISDTEPAVLNYVAARSSLAELEMLDDARAQMARNSPMMTAIHDLLPQIDGSVLVAMQPRLCEQLRSSAGTSTRTACAQLLTLLSLRAPQLLGQHQAQCDKLFNALISGTRDRNPSVRKHFASAASYMAKYASHASFETLMRTVLKDLLADNESMKQSAKHVMKNLSANCPELFQGYSKLVVPYVFLETCQQGTEAAVRMYRGEVISFAVDILQNNDVWSVRAQAARMLSETMLHLQERLDGDDAASLLSSLMPLLSGRIWPGKENLLAAVAAIFSCAGPRLREKWSDSEKNEIFDTLSREASKKKKEYAAAGLAACGAFARSLPCTKAADWLLERVETNVGKALNPRYYSHACFMTLFLMPYGSSR</sequence>
<dbReference type="GO" id="GO:0036503">
    <property type="term" value="P:ERAD pathway"/>
    <property type="evidence" value="ECO:0007669"/>
    <property type="project" value="TreeGrafter"/>
</dbReference>
<dbReference type="InterPro" id="IPR011989">
    <property type="entry name" value="ARM-like"/>
</dbReference>
<dbReference type="GO" id="GO:0060090">
    <property type="term" value="F:molecular adaptor activity"/>
    <property type="evidence" value="ECO:0007669"/>
    <property type="project" value="TreeGrafter"/>
</dbReference>